<dbReference type="InterPro" id="IPR013785">
    <property type="entry name" value="Aldolase_TIM"/>
</dbReference>
<dbReference type="GO" id="GO:0030246">
    <property type="term" value="F:carbohydrate binding"/>
    <property type="evidence" value="ECO:0007669"/>
    <property type="project" value="InterPro"/>
</dbReference>
<organism evidence="4 5">
    <name type="scientific">Paenibacillus prosopidis</name>
    <dbReference type="NCBI Taxonomy" id="630520"/>
    <lineage>
        <taxon>Bacteria</taxon>
        <taxon>Bacillati</taxon>
        <taxon>Bacillota</taxon>
        <taxon>Bacilli</taxon>
        <taxon>Bacillales</taxon>
        <taxon>Paenibacillaceae</taxon>
        <taxon>Paenibacillus</taxon>
    </lineage>
</organism>
<dbReference type="Proteomes" id="UP000252415">
    <property type="component" value="Unassembled WGS sequence"/>
</dbReference>
<dbReference type="Pfam" id="PF14509">
    <property type="entry name" value="GH97_C"/>
    <property type="match status" value="1"/>
</dbReference>
<evidence type="ECO:0000313" key="4">
    <source>
        <dbReference type="EMBL" id="RCW48503.1"/>
    </source>
</evidence>
<sequence length="621" mass="70271">MVEASYGENSICLSLDDSGKIWYTVKRNGAEVVLPSRLGLHLADSHPLCDRFTITKVTKRNVAGTWKPIYGERAEIDDSFEEATVCVEDDLGRRMEIRLRAYFEGTALQYVIPEQEKLKSFTIIQEDTSFTFPEGSLAWEEHGVEGEYTIKQVGDVSGYCERPFAVQLPEGGYVLIHEAGLTDYARMLIVKDEEAENTLKVHLSGHLCGLFRQDDYVGYGFTLNEDEDDSISSSVEGTTPFATPWRTFILADHAAELLCRSDMVLNLSEACNAEDYTYVKPGKALRDMLLSTRSAFACIDFCADHGFQYILFDGGWYGSLDSENKAIDPRREDSDRDLDVRRVISYGKEKGIGIFLYVDRTAAEPYLDAALPVWKEWGIAGIKLGFVKVGPQESTRWLIDAVKKCHEYGLMVNIHDAYRPTGLSRTYPNVLTQEGIRGNEHFPTAAHNTTLPFVRFQAGAGDYTLCYFDKRLKVTHAHMLAMGVIVYSPMQMMFWYDKPSDWHGEEEIEFWERLPVTWDESIGISGEIGEYAIIARRKDSKWFIGCINNENVRTVKIPLHFLNAGNKYTAQIYEDVPELETRTKVGIRSVEVTNDSILEFHLESSGGSAIYLEPISELNNE</sequence>
<keyword evidence="5" id="KW-1185">Reference proteome</keyword>
<name>A0A368W353_9BACL</name>
<dbReference type="Pfam" id="PF10566">
    <property type="entry name" value="Glyco_hydro_97"/>
    <property type="match status" value="1"/>
</dbReference>
<dbReference type="SUPFAM" id="SSF51445">
    <property type="entry name" value="(Trans)glycosidases"/>
    <property type="match status" value="1"/>
</dbReference>
<accession>A0A368W353</accession>
<protein>
    <submittedName>
        <fullName evidence="4">Alpha-glucosidase</fullName>
    </submittedName>
</protein>
<dbReference type="InterPro" id="IPR014718">
    <property type="entry name" value="GH-type_carb-bd"/>
</dbReference>
<dbReference type="InterPro" id="IPR029486">
    <property type="entry name" value="GH97_N"/>
</dbReference>
<gene>
    <name evidence="4" type="ORF">DFP97_106203</name>
</gene>
<dbReference type="AlphaFoldDB" id="A0A368W353"/>
<dbReference type="InterPro" id="IPR019563">
    <property type="entry name" value="GH97_catalytic"/>
</dbReference>
<reference evidence="4 5" key="1">
    <citation type="submission" date="2018-07" db="EMBL/GenBank/DDBJ databases">
        <title>Genomic Encyclopedia of Type Strains, Phase III (KMG-III): the genomes of soil and plant-associated and newly described type strains.</title>
        <authorList>
            <person name="Whitman W."/>
        </authorList>
    </citation>
    <scope>NUCLEOTIDE SEQUENCE [LARGE SCALE GENOMIC DNA]</scope>
    <source>
        <strain evidence="4 5">CECT 7506</strain>
    </source>
</reference>
<evidence type="ECO:0000259" key="3">
    <source>
        <dbReference type="Pfam" id="PF14509"/>
    </source>
</evidence>
<dbReference type="InterPro" id="IPR029483">
    <property type="entry name" value="GH97_C"/>
</dbReference>
<dbReference type="InterPro" id="IPR017853">
    <property type="entry name" value="GH"/>
</dbReference>
<dbReference type="Pfam" id="PF14508">
    <property type="entry name" value="GH97_N"/>
    <property type="match status" value="1"/>
</dbReference>
<evidence type="ECO:0000313" key="5">
    <source>
        <dbReference type="Proteomes" id="UP000252415"/>
    </source>
</evidence>
<dbReference type="RefSeq" id="WP_114380100.1">
    <property type="nucleotide sequence ID" value="NZ_QPJD01000006.1"/>
</dbReference>
<feature type="domain" description="Glycosyl-hydrolase 97 N-terminal" evidence="2">
    <location>
        <begin position="11"/>
        <end position="269"/>
    </location>
</feature>
<evidence type="ECO:0000259" key="1">
    <source>
        <dbReference type="Pfam" id="PF10566"/>
    </source>
</evidence>
<dbReference type="Gene3D" id="2.70.98.10">
    <property type="match status" value="1"/>
</dbReference>
<dbReference type="InterPro" id="IPR052720">
    <property type="entry name" value="Glycosyl_hydrolase_97"/>
</dbReference>
<dbReference type="EMBL" id="QPJD01000006">
    <property type="protein sequence ID" value="RCW48503.1"/>
    <property type="molecule type" value="Genomic_DNA"/>
</dbReference>
<dbReference type="Gene3D" id="3.20.20.70">
    <property type="entry name" value="Aldolase class I"/>
    <property type="match status" value="1"/>
</dbReference>
<proteinExistence type="predicted"/>
<comment type="caution">
    <text evidence="4">The sequence shown here is derived from an EMBL/GenBank/DDBJ whole genome shotgun (WGS) entry which is preliminary data.</text>
</comment>
<evidence type="ECO:0000259" key="2">
    <source>
        <dbReference type="Pfam" id="PF14508"/>
    </source>
</evidence>
<dbReference type="OrthoDB" id="57532at2"/>
<feature type="domain" description="Glycosyl-hydrolase 97 C-terminal oligomerisation" evidence="3">
    <location>
        <begin position="517"/>
        <end position="612"/>
    </location>
</feature>
<dbReference type="PANTHER" id="PTHR35803:SF3">
    <property type="entry name" value="ALPHA-GLUCOSIDASE"/>
    <property type="match status" value="1"/>
</dbReference>
<feature type="domain" description="Glycosyl-hydrolase 97 catalytic" evidence="1">
    <location>
        <begin position="292"/>
        <end position="436"/>
    </location>
</feature>
<dbReference type="PANTHER" id="PTHR35803">
    <property type="entry name" value="GLUCAN 1,4-ALPHA-GLUCOSIDASE SUSB-RELATED"/>
    <property type="match status" value="1"/>
</dbReference>